<name>A0ACD0P612_9BASI</name>
<proteinExistence type="predicted"/>
<dbReference type="Proteomes" id="UP000245626">
    <property type="component" value="Unassembled WGS sequence"/>
</dbReference>
<evidence type="ECO:0000313" key="1">
    <source>
        <dbReference type="EMBL" id="PWN53431.1"/>
    </source>
</evidence>
<organism evidence="1 2">
    <name type="scientific">Violaceomyces palustris</name>
    <dbReference type="NCBI Taxonomy" id="1673888"/>
    <lineage>
        <taxon>Eukaryota</taxon>
        <taxon>Fungi</taxon>
        <taxon>Dikarya</taxon>
        <taxon>Basidiomycota</taxon>
        <taxon>Ustilaginomycotina</taxon>
        <taxon>Ustilaginomycetes</taxon>
        <taxon>Violaceomycetales</taxon>
        <taxon>Violaceomycetaceae</taxon>
        <taxon>Violaceomyces</taxon>
    </lineage>
</organism>
<dbReference type="EMBL" id="KZ819726">
    <property type="protein sequence ID" value="PWN53431.1"/>
    <property type="molecule type" value="Genomic_DNA"/>
</dbReference>
<gene>
    <name evidence="1" type="ORF">IE53DRAFT_171171</name>
</gene>
<keyword evidence="2" id="KW-1185">Reference proteome</keyword>
<reference evidence="1 2" key="1">
    <citation type="journal article" date="2018" name="Mol. Biol. Evol.">
        <title>Broad Genomic Sampling Reveals a Smut Pathogenic Ancestry of the Fungal Clade Ustilaginomycotina.</title>
        <authorList>
            <person name="Kijpornyongpan T."/>
            <person name="Mondo S.J."/>
            <person name="Barry K."/>
            <person name="Sandor L."/>
            <person name="Lee J."/>
            <person name="Lipzen A."/>
            <person name="Pangilinan J."/>
            <person name="LaButti K."/>
            <person name="Hainaut M."/>
            <person name="Henrissat B."/>
            <person name="Grigoriev I.V."/>
            <person name="Spatafora J.W."/>
            <person name="Aime M.C."/>
        </authorList>
    </citation>
    <scope>NUCLEOTIDE SEQUENCE [LARGE SCALE GENOMIC DNA]</scope>
    <source>
        <strain evidence="1 2">SA 807</strain>
    </source>
</reference>
<protein>
    <submittedName>
        <fullName evidence="1">Uncharacterized protein</fullName>
    </submittedName>
</protein>
<accession>A0ACD0P612</accession>
<evidence type="ECO:0000313" key="2">
    <source>
        <dbReference type="Proteomes" id="UP000245626"/>
    </source>
</evidence>
<sequence length="874" mass="96726">MVISPLFRKKSIQSAKGSFHHLERIATNAAPKRSPSFSTPSTRHLPNLGSGIHTLRAHPYGSSIDQGVKTNSFPTCSFIRPMSSSTTTSSSPTTEHGKDPGEPAGRPSNRLSLAKSPYLLQHQHDLVDWNEFNDQTFQRARRENKLVFLSIGYSACHWCHVQQGECWSDPTVADKLNRDLVSVKVDREERPDVDASFMQFVMALTGSGGWPLTIFCTPDAKPIFGGTYFAKPDFLDLVEKISELWIQDRQSCIQSAEEIGKKLVQGVTNRALLDLPDLAIANKAAEFWLKRFDDQHGGFGQKPKFPTVSNTHHFLHRYVHSFRTGQLVQHGATPEVADKALHASLFTLLKISRGGITDHLGGGIARYSVDREWRVPHFEKMLYDQAQLLTSFVEAIQLARRSEDEELKSMVAELEATANGIVDYLGRDLSGDQGEFFSAEDADSYPYEGASEKTEGSFYVWSYDEIEEVLKADAEALRMVVEHYGIEKNGNIPPESDPHGDLEGKNMLHAKTSLLETARRLGLEGSDSDAERVLARAKAKLLERRNSRPRPHLDDKVITAWNGLTISALCKSAEVLSPDQARKAGSMALRANDFIQTNLYSERGGEATLRRSYRDGPGPWGFSSDYAFYIQALLDLFELTGDEVHLGKAMGLQRTMDEHFWDQENGGYFISRRPPRVGGGAGSIGADGGSMLSRQKEEQDGAEPSACSVAAWNLTRLNWLLGSHGERDRLEGEEERGRSPPGSQDYEKRRDMTIRSGGLVLSKAPHALGTLMSSLIASSSGGIQIVLVKGGDEETSSSMLREIRSRFLPHRSFVLIQQADDAERHQLVSKNNPAIPSILSSSPTSETRVHICQNLTCGIPIRDLPSLKKALGGQ</sequence>